<dbReference type="GO" id="GO:0005886">
    <property type="term" value="C:plasma membrane"/>
    <property type="evidence" value="ECO:0007669"/>
    <property type="project" value="UniProtKB-SubCell"/>
</dbReference>
<dbReference type="Pfam" id="PF00924">
    <property type="entry name" value="MS_channel_2nd"/>
    <property type="match status" value="1"/>
</dbReference>
<dbReference type="AlphaFoldDB" id="A0A8H2LFY6"/>
<reference evidence="11 12" key="1">
    <citation type="submission" date="2019-08" db="EMBL/GenBank/DDBJ databases">
        <title>Genomes of Antarctic Bizionia species.</title>
        <authorList>
            <person name="Bowman J.P."/>
        </authorList>
    </citation>
    <scope>NUCLEOTIDE SEQUENCE [LARGE SCALE GENOMIC DNA]</scope>
    <source>
        <strain evidence="11 12">HFD</strain>
    </source>
</reference>
<evidence type="ECO:0000259" key="10">
    <source>
        <dbReference type="Pfam" id="PF21088"/>
    </source>
</evidence>
<evidence type="ECO:0000256" key="5">
    <source>
        <dbReference type="ARBA" id="ARBA00022989"/>
    </source>
</evidence>
<dbReference type="RefSeq" id="WP_148370521.1">
    <property type="nucleotide sequence ID" value="NZ_VSKM01000012.1"/>
</dbReference>
<sequence>METQKWIDKGWEVIVDLGPKVLAAIAIWLIGGIIVKYLLKGINKAMDKKGLEIGLKKFLSNLIGWGLKIVLILVILGTVGIETTSFAAVLAAGGLAVGLALQGSLSNFAGGILIMILKPFKIGDFIDAQGQSGTVKEIDIFNTKLLTTNNQEVIMPNGALSNGNIVNYSTESTRRVNLTFGVGYDSDIKKTKEVILGVINSHPAILKDPAPAVNVSELADSSINFFTRAWVNQADYWDVHFYLIERTKEAFDEAGIDIPYPHQVEIHKEG</sequence>
<evidence type="ECO:0000256" key="7">
    <source>
        <dbReference type="SAM" id="Phobius"/>
    </source>
</evidence>
<evidence type="ECO:0000256" key="3">
    <source>
        <dbReference type="ARBA" id="ARBA00022475"/>
    </source>
</evidence>
<feature type="transmembrane region" description="Helical" evidence="7">
    <location>
        <begin position="20"/>
        <end position="39"/>
    </location>
</feature>
<comment type="similarity">
    <text evidence="2">Belongs to the MscS (TC 1.A.23) family.</text>
</comment>
<feature type="domain" description="Mechanosensitive ion channel transmembrane helices 2/3" evidence="10">
    <location>
        <begin position="69"/>
        <end position="102"/>
    </location>
</feature>
<evidence type="ECO:0000256" key="1">
    <source>
        <dbReference type="ARBA" id="ARBA00004651"/>
    </source>
</evidence>
<dbReference type="InterPro" id="IPR006685">
    <property type="entry name" value="MscS_channel_2nd"/>
</dbReference>
<feature type="domain" description="Mechanosensitive ion channel MscS C-terminal" evidence="9">
    <location>
        <begin position="176"/>
        <end position="258"/>
    </location>
</feature>
<proteinExistence type="inferred from homology"/>
<feature type="transmembrane region" description="Helical" evidence="7">
    <location>
        <begin position="87"/>
        <end position="117"/>
    </location>
</feature>
<dbReference type="GO" id="GO:0008381">
    <property type="term" value="F:mechanosensitive monoatomic ion channel activity"/>
    <property type="evidence" value="ECO:0007669"/>
    <property type="project" value="InterPro"/>
</dbReference>
<dbReference type="InterPro" id="IPR011066">
    <property type="entry name" value="MscS_channel_C_sf"/>
</dbReference>
<feature type="domain" description="Mechanosensitive ion channel MscS" evidence="8">
    <location>
        <begin position="104"/>
        <end position="169"/>
    </location>
</feature>
<comment type="caution">
    <text evidence="11">The sequence shown here is derived from an EMBL/GenBank/DDBJ whole genome shotgun (WGS) entry which is preliminary data.</text>
</comment>
<evidence type="ECO:0000259" key="9">
    <source>
        <dbReference type="Pfam" id="PF21082"/>
    </source>
</evidence>
<comment type="subcellular location">
    <subcellularLocation>
        <location evidence="1">Cell membrane</location>
        <topology evidence="1">Multi-pass membrane protein</topology>
    </subcellularLocation>
</comment>
<feature type="transmembrane region" description="Helical" evidence="7">
    <location>
        <begin position="59"/>
        <end position="81"/>
    </location>
</feature>
<dbReference type="InterPro" id="IPR049278">
    <property type="entry name" value="MS_channel_C"/>
</dbReference>
<evidence type="ECO:0000256" key="6">
    <source>
        <dbReference type="ARBA" id="ARBA00023136"/>
    </source>
</evidence>
<dbReference type="Pfam" id="PF05552">
    <property type="entry name" value="MS_channel_1st_1"/>
    <property type="match status" value="1"/>
</dbReference>
<dbReference type="InterPro" id="IPR049142">
    <property type="entry name" value="MS_channel_1st"/>
</dbReference>
<dbReference type="Gene3D" id="3.30.70.100">
    <property type="match status" value="1"/>
</dbReference>
<dbReference type="EMBL" id="VSKM01000012">
    <property type="protein sequence ID" value="TYB72208.1"/>
    <property type="molecule type" value="Genomic_DNA"/>
</dbReference>
<dbReference type="Pfam" id="PF21082">
    <property type="entry name" value="MS_channel_3rd"/>
    <property type="match status" value="1"/>
</dbReference>
<dbReference type="SUPFAM" id="SSF82689">
    <property type="entry name" value="Mechanosensitive channel protein MscS (YggB), C-terminal domain"/>
    <property type="match status" value="1"/>
</dbReference>
<dbReference type="InterPro" id="IPR011014">
    <property type="entry name" value="MscS_channel_TM-2"/>
</dbReference>
<evidence type="ECO:0000259" key="8">
    <source>
        <dbReference type="Pfam" id="PF00924"/>
    </source>
</evidence>
<organism evidence="11 12">
    <name type="scientific">Bizionia saleffrena</name>
    <dbReference type="NCBI Taxonomy" id="291189"/>
    <lineage>
        <taxon>Bacteria</taxon>
        <taxon>Pseudomonadati</taxon>
        <taxon>Bacteroidota</taxon>
        <taxon>Flavobacteriia</taxon>
        <taxon>Flavobacteriales</taxon>
        <taxon>Flavobacteriaceae</taxon>
        <taxon>Bizionia</taxon>
    </lineage>
</organism>
<keyword evidence="5 7" id="KW-1133">Transmembrane helix</keyword>
<dbReference type="InterPro" id="IPR008910">
    <property type="entry name" value="MSC_TM_helix"/>
</dbReference>
<dbReference type="SUPFAM" id="SSF82861">
    <property type="entry name" value="Mechanosensitive channel protein MscS (YggB), transmembrane region"/>
    <property type="match status" value="1"/>
</dbReference>
<evidence type="ECO:0000313" key="11">
    <source>
        <dbReference type="EMBL" id="TYB72208.1"/>
    </source>
</evidence>
<dbReference type="InterPro" id="IPR010920">
    <property type="entry name" value="LSM_dom_sf"/>
</dbReference>
<keyword evidence="6 7" id="KW-0472">Membrane</keyword>
<accession>A0A8H2LFY6</accession>
<dbReference type="InterPro" id="IPR023408">
    <property type="entry name" value="MscS_beta-dom_sf"/>
</dbReference>
<gene>
    <name evidence="11" type="ORF">ES676_11735</name>
</gene>
<dbReference type="SUPFAM" id="SSF50182">
    <property type="entry name" value="Sm-like ribonucleoproteins"/>
    <property type="match status" value="1"/>
</dbReference>
<dbReference type="InterPro" id="IPR045275">
    <property type="entry name" value="MscS_archaea/bacteria_type"/>
</dbReference>
<keyword evidence="4 7" id="KW-0812">Transmembrane</keyword>
<dbReference type="PANTHER" id="PTHR30221">
    <property type="entry name" value="SMALL-CONDUCTANCE MECHANOSENSITIVE CHANNEL"/>
    <property type="match status" value="1"/>
</dbReference>
<keyword evidence="3" id="KW-1003">Cell membrane</keyword>
<evidence type="ECO:0000256" key="4">
    <source>
        <dbReference type="ARBA" id="ARBA00022692"/>
    </source>
</evidence>
<evidence type="ECO:0000313" key="12">
    <source>
        <dbReference type="Proteomes" id="UP000323324"/>
    </source>
</evidence>
<evidence type="ECO:0000256" key="2">
    <source>
        <dbReference type="ARBA" id="ARBA00008017"/>
    </source>
</evidence>
<dbReference type="Gene3D" id="1.10.287.1260">
    <property type="match status" value="1"/>
</dbReference>
<dbReference type="Pfam" id="PF21088">
    <property type="entry name" value="MS_channel_1st"/>
    <property type="match status" value="1"/>
</dbReference>
<dbReference type="PANTHER" id="PTHR30221:SF1">
    <property type="entry name" value="SMALL-CONDUCTANCE MECHANOSENSITIVE CHANNEL"/>
    <property type="match status" value="1"/>
</dbReference>
<name>A0A8H2LFY6_9FLAO</name>
<protein>
    <submittedName>
        <fullName evidence="11">Mechanosensitive ion channel</fullName>
    </submittedName>
</protein>
<dbReference type="Gene3D" id="2.30.30.60">
    <property type="match status" value="1"/>
</dbReference>
<dbReference type="Proteomes" id="UP000323324">
    <property type="component" value="Unassembled WGS sequence"/>
</dbReference>
<keyword evidence="12" id="KW-1185">Reference proteome</keyword>